<evidence type="ECO:0000313" key="2">
    <source>
        <dbReference type="Proteomes" id="UP001638806"/>
    </source>
</evidence>
<name>A0ACC4E9L4_PURLI</name>
<sequence length="391" mass="42207">MAMAAATLASTSAPVAFAPLMAPEKLSVTTAIIGLPRLTPYLNQALQEIKQARSTVHILYKTFALLESARLPFPERGTWIAVDDLIATLTDTVLAFSDLQTLCAQLEAQRQGLLVSDGPAPSCNAGDADCGQKITALCARIRWHNLSMTMMMTILKCPGEADAQNARVGLEHRMTRLLTSNTVLAARMRQLDDVFDEGGINRDLGDNASGNSNPVLIIAAAAWNRRHHARAFVAHPDPRPDSLSGYTLAGIPVLSIIPLPITTIEIFDGPDVYTFAYARRVGRDLGELMQCQAGQGTTRSLGVVLGRSANGSDAAGSFSTGGSSTSTTGANSIGGCEPAVLLQEPSPPPQEDQDRQLQQQQQQQQQQDTPAKKKKLRFRKIVNVKHRWRAF</sequence>
<comment type="caution">
    <text evidence="1">The sequence shown here is derived from an EMBL/GenBank/DDBJ whole genome shotgun (WGS) entry which is preliminary data.</text>
</comment>
<organism evidence="1 2">
    <name type="scientific">Purpureocillium lilacinum</name>
    <name type="common">Paecilomyces lilacinus</name>
    <dbReference type="NCBI Taxonomy" id="33203"/>
    <lineage>
        <taxon>Eukaryota</taxon>
        <taxon>Fungi</taxon>
        <taxon>Dikarya</taxon>
        <taxon>Ascomycota</taxon>
        <taxon>Pezizomycotina</taxon>
        <taxon>Sordariomycetes</taxon>
        <taxon>Hypocreomycetidae</taxon>
        <taxon>Hypocreales</taxon>
        <taxon>Ophiocordycipitaceae</taxon>
        <taxon>Purpureocillium</taxon>
    </lineage>
</organism>
<dbReference type="Proteomes" id="UP001638806">
    <property type="component" value="Unassembled WGS sequence"/>
</dbReference>
<keyword evidence="2" id="KW-1185">Reference proteome</keyword>
<evidence type="ECO:0000313" key="1">
    <source>
        <dbReference type="EMBL" id="KAL3964893.1"/>
    </source>
</evidence>
<reference evidence="1" key="1">
    <citation type="submission" date="2024-12" db="EMBL/GenBank/DDBJ databases">
        <title>Comparative genomics and development of molecular markers within Purpureocillium lilacinum and among Purpureocillium species.</title>
        <authorList>
            <person name="Yeh Z.-Y."/>
            <person name="Ni N.-T."/>
            <person name="Lo P.-H."/>
            <person name="Mushyakhwo K."/>
            <person name="Lin C.-F."/>
            <person name="Nai Y.-S."/>
        </authorList>
    </citation>
    <scope>NUCLEOTIDE SEQUENCE</scope>
    <source>
        <strain evidence="1">NCHU-NPUST-175</strain>
    </source>
</reference>
<dbReference type="EMBL" id="JBGNUJ010000002">
    <property type="protein sequence ID" value="KAL3964893.1"/>
    <property type="molecule type" value="Genomic_DNA"/>
</dbReference>
<accession>A0ACC4E9L4</accession>
<gene>
    <name evidence="1" type="ORF">ACCO45_001897</name>
</gene>
<proteinExistence type="predicted"/>
<protein>
    <submittedName>
        <fullName evidence="1">Uncharacterized protein</fullName>
    </submittedName>
</protein>